<feature type="compositionally biased region" description="Low complexity" evidence="1">
    <location>
        <begin position="45"/>
        <end position="55"/>
    </location>
</feature>
<sequence>MSSWRVVQDERRDISRTEDLHGVFVHGEGQPVEACEPPAGEESGGSESTSSSDTE</sequence>
<feature type="region of interest" description="Disordered" evidence="1">
    <location>
        <begin position="1"/>
        <end position="55"/>
    </location>
</feature>
<evidence type="ECO:0000256" key="1">
    <source>
        <dbReference type="SAM" id="MobiDB-lite"/>
    </source>
</evidence>
<feature type="compositionally biased region" description="Basic and acidic residues" evidence="1">
    <location>
        <begin position="7"/>
        <end position="21"/>
    </location>
</feature>
<dbReference type="EMBL" id="FOMX01000015">
    <property type="protein sequence ID" value="SFE53544.1"/>
    <property type="molecule type" value="Genomic_DNA"/>
</dbReference>
<dbReference type="Proteomes" id="UP000199400">
    <property type="component" value="Unassembled WGS sequence"/>
</dbReference>
<protein>
    <submittedName>
        <fullName evidence="2">Uncharacterized protein</fullName>
    </submittedName>
</protein>
<proteinExistence type="predicted"/>
<accession>A0A1I2BBJ7</accession>
<keyword evidence="3" id="KW-1185">Reference proteome</keyword>
<gene>
    <name evidence="2" type="ORF">SAMN02745121_04588</name>
</gene>
<evidence type="ECO:0000313" key="3">
    <source>
        <dbReference type="Proteomes" id="UP000199400"/>
    </source>
</evidence>
<name>A0A1I2BBJ7_9BACT</name>
<reference evidence="3" key="1">
    <citation type="submission" date="2016-10" db="EMBL/GenBank/DDBJ databases">
        <authorList>
            <person name="Varghese N."/>
            <person name="Submissions S."/>
        </authorList>
    </citation>
    <scope>NUCLEOTIDE SEQUENCE [LARGE SCALE GENOMIC DNA]</scope>
    <source>
        <strain evidence="3">ATCC 25963</strain>
    </source>
</reference>
<organism evidence="2 3">
    <name type="scientific">Nannocystis exedens</name>
    <dbReference type="NCBI Taxonomy" id="54"/>
    <lineage>
        <taxon>Bacteria</taxon>
        <taxon>Pseudomonadati</taxon>
        <taxon>Myxococcota</taxon>
        <taxon>Polyangia</taxon>
        <taxon>Nannocystales</taxon>
        <taxon>Nannocystaceae</taxon>
        <taxon>Nannocystis</taxon>
    </lineage>
</organism>
<evidence type="ECO:0000313" key="2">
    <source>
        <dbReference type="EMBL" id="SFE53544.1"/>
    </source>
</evidence>
<dbReference type="AlphaFoldDB" id="A0A1I2BBJ7"/>
<dbReference type="RefSeq" id="WP_170135480.1">
    <property type="nucleotide sequence ID" value="NZ_FOMX01000015.1"/>
</dbReference>